<keyword evidence="3" id="KW-0227">DNA damage</keyword>
<evidence type="ECO:0000256" key="9">
    <source>
        <dbReference type="SAM" id="MobiDB-lite"/>
    </source>
</evidence>
<dbReference type="RefSeq" id="WP_227322093.1">
    <property type="nucleotide sequence ID" value="NZ_JAESVB010000006.1"/>
</dbReference>
<dbReference type="InterPro" id="IPR036590">
    <property type="entry name" value="SRAP-like"/>
</dbReference>
<dbReference type="AlphaFoldDB" id="A0A964E080"/>
<dbReference type="Pfam" id="PF02586">
    <property type="entry name" value="SRAP"/>
    <property type="match status" value="1"/>
</dbReference>
<dbReference type="Proteomes" id="UP000708298">
    <property type="component" value="Unassembled WGS sequence"/>
</dbReference>
<evidence type="ECO:0000313" key="10">
    <source>
        <dbReference type="EMBL" id="MCB8876438.1"/>
    </source>
</evidence>
<feature type="compositionally biased region" description="Polar residues" evidence="9">
    <location>
        <begin position="205"/>
        <end position="214"/>
    </location>
</feature>
<dbReference type="EMBL" id="JAESVB010000006">
    <property type="protein sequence ID" value="MCB8876438.1"/>
    <property type="molecule type" value="Genomic_DNA"/>
</dbReference>
<keyword evidence="11" id="KW-1185">Reference proteome</keyword>
<keyword evidence="2 8" id="KW-0645">Protease</keyword>
<evidence type="ECO:0000256" key="3">
    <source>
        <dbReference type="ARBA" id="ARBA00022763"/>
    </source>
</evidence>
<dbReference type="GO" id="GO:0008233">
    <property type="term" value="F:peptidase activity"/>
    <property type="evidence" value="ECO:0007669"/>
    <property type="project" value="UniProtKB-KW"/>
</dbReference>
<name>A0A964E080_9PROT</name>
<reference evidence="10" key="1">
    <citation type="journal article" date="2021" name="Microorganisms">
        <title>Acidisoma silvae sp. nov. and Acidisomacellulosilytica sp. nov., Two Acidophilic Bacteria Isolated from Decaying Wood, Hydrolyzing Cellulose and Producing Poly-3-hydroxybutyrate.</title>
        <authorList>
            <person name="Mieszkin S."/>
            <person name="Pouder E."/>
            <person name="Uroz S."/>
            <person name="Simon-Colin C."/>
            <person name="Alain K."/>
        </authorList>
    </citation>
    <scope>NUCLEOTIDE SEQUENCE</scope>
    <source>
        <strain evidence="10">HW T2.11</strain>
    </source>
</reference>
<dbReference type="Gene3D" id="3.90.1680.10">
    <property type="entry name" value="SOS response associated peptidase-like"/>
    <property type="match status" value="1"/>
</dbReference>
<dbReference type="InterPro" id="IPR003738">
    <property type="entry name" value="SRAP"/>
</dbReference>
<organism evidence="10 11">
    <name type="scientific">Acidisoma silvae</name>
    <dbReference type="NCBI Taxonomy" id="2802396"/>
    <lineage>
        <taxon>Bacteria</taxon>
        <taxon>Pseudomonadati</taxon>
        <taxon>Pseudomonadota</taxon>
        <taxon>Alphaproteobacteria</taxon>
        <taxon>Acetobacterales</taxon>
        <taxon>Acidocellaceae</taxon>
        <taxon>Acidisoma</taxon>
    </lineage>
</organism>
<dbReference type="PANTHER" id="PTHR13604">
    <property type="entry name" value="DC12-RELATED"/>
    <property type="match status" value="1"/>
</dbReference>
<evidence type="ECO:0000256" key="2">
    <source>
        <dbReference type="ARBA" id="ARBA00022670"/>
    </source>
</evidence>
<dbReference type="PANTHER" id="PTHR13604:SF0">
    <property type="entry name" value="ABASIC SITE PROCESSING PROTEIN HMCES"/>
    <property type="match status" value="1"/>
</dbReference>
<dbReference type="GO" id="GO:0016829">
    <property type="term" value="F:lyase activity"/>
    <property type="evidence" value="ECO:0007669"/>
    <property type="project" value="UniProtKB-KW"/>
</dbReference>
<evidence type="ECO:0000256" key="8">
    <source>
        <dbReference type="RuleBase" id="RU364100"/>
    </source>
</evidence>
<feature type="region of interest" description="Disordered" evidence="9">
    <location>
        <begin position="201"/>
        <end position="247"/>
    </location>
</feature>
<accession>A0A964E080</accession>
<sequence>MCGRFASTLPPEQIEALFAIGGELPGQAPSWNITPRQDALVIRRHPETRARRADALNWGFLPHFAKELARAPRPINARAETLATSPLFRSAYQGGRRCLIPATLFYEWHTGTNGRQPYAVARMDGAPLVFGGLWEGWRGPDGAIIRSFTIVTTVAGADVAALHERMPLTLAPKDWPLWLGETDRDPSDLLKPTPAGTLRAWPVSTRVNSAQQNDAGLADEIDPSIPPPRPATEARTLKQGPSLPLFG</sequence>
<keyword evidence="5" id="KW-0190">Covalent protein-DNA linkage</keyword>
<comment type="similarity">
    <text evidence="1 8">Belongs to the SOS response-associated peptidase family.</text>
</comment>
<evidence type="ECO:0000313" key="11">
    <source>
        <dbReference type="Proteomes" id="UP000708298"/>
    </source>
</evidence>
<dbReference type="GO" id="GO:0006508">
    <property type="term" value="P:proteolysis"/>
    <property type="evidence" value="ECO:0007669"/>
    <property type="project" value="UniProtKB-KW"/>
</dbReference>
<keyword evidence="7" id="KW-0456">Lyase</keyword>
<reference evidence="10" key="2">
    <citation type="submission" date="2021-01" db="EMBL/GenBank/DDBJ databases">
        <authorList>
            <person name="Mieszkin S."/>
            <person name="Pouder E."/>
            <person name="Alain K."/>
        </authorList>
    </citation>
    <scope>NUCLEOTIDE SEQUENCE</scope>
    <source>
        <strain evidence="10">HW T2.11</strain>
    </source>
</reference>
<proteinExistence type="inferred from homology"/>
<evidence type="ECO:0000256" key="1">
    <source>
        <dbReference type="ARBA" id="ARBA00008136"/>
    </source>
</evidence>
<dbReference type="GO" id="GO:0003697">
    <property type="term" value="F:single-stranded DNA binding"/>
    <property type="evidence" value="ECO:0007669"/>
    <property type="project" value="InterPro"/>
</dbReference>
<dbReference type="SUPFAM" id="SSF143081">
    <property type="entry name" value="BB1717-like"/>
    <property type="match status" value="1"/>
</dbReference>
<dbReference type="EC" id="3.4.-.-" evidence="8"/>
<keyword evidence="4 8" id="KW-0378">Hydrolase</keyword>
<keyword evidence="6" id="KW-0238">DNA-binding</keyword>
<gene>
    <name evidence="10" type="ORF">ASILVAE211_14690</name>
</gene>
<evidence type="ECO:0000256" key="4">
    <source>
        <dbReference type="ARBA" id="ARBA00022801"/>
    </source>
</evidence>
<evidence type="ECO:0000256" key="7">
    <source>
        <dbReference type="ARBA" id="ARBA00023239"/>
    </source>
</evidence>
<evidence type="ECO:0000256" key="5">
    <source>
        <dbReference type="ARBA" id="ARBA00023124"/>
    </source>
</evidence>
<evidence type="ECO:0000256" key="6">
    <source>
        <dbReference type="ARBA" id="ARBA00023125"/>
    </source>
</evidence>
<comment type="caution">
    <text evidence="10">The sequence shown here is derived from an EMBL/GenBank/DDBJ whole genome shotgun (WGS) entry which is preliminary data.</text>
</comment>
<dbReference type="GO" id="GO:0106300">
    <property type="term" value="P:protein-DNA covalent cross-linking repair"/>
    <property type="evidence" value="ECO:0007669"/>
    <property type="project" value="InterPro"/>
</dbReference>
<protein>
    <recommendedName>
        <fullName evidence="8">Abasic site processing protein</fullName>
        <ecNumber evidence="8">3.4.-.-</ecNumber>
    </recommendedName>
</protein>